<keyword evidence="1" id="KW-0004">4Fe-4S</keyword>
<proteinExistence type="predicted"/>
<dbReference type="Pfam" id="PF12838">
    <property type="entry name" value="Fer4_7"/>
    <property type="match status" value="1"/>
</dbReference>
<reference evidence="6 7" key="1">
    <citation type="journal article" date="2016" name="Sci. Rep.">
        <title>Metabolic traits of an uncultured archaeal lineage -MSBL1- from brine pools of the Red Sea.</title>
        <authorList>
            <person name="Mwirichia R."/>
            <person name="Alam I."/>
            <person name="Rashid M."/>
            <person name="Vinu M."/>
            <person name="Ba-Alawi W."/>
            <person name="Anthony Kamau A."/>
            <person name="Kamanda Ngugi D."/>
            <person name="Goker M."/>
            <person name="Klenk H.P."/>
            <person name="Bajic V."/>
            <person name="Stingl U."/>
        </authorList>
    </citation>
    <scope>NUCLEOTIDE SEQUENCE [LARGE SCALE GENOMIC DNA]</scope>
    <source>
        <strain evidence="6">SCGC-AAA259J03</strain>
    </source>
</reference>
<dbReference type="GO" id="GO:0051539">
    <property type="term" value="F:4 iron, 4 sulfur cluster binding"/>
    <property type="evidence" value="ECO:0007669"/>
    <property type="project" value="UniProtKB-KW"/>
</dbReference>
<dbReference type="SUPFAM" id="SSF54862">
    <property type="entry name" value="4Fe-4S ferredoxins"/>
    <property type="match status" value="1"/>
</dbReference>
<keyword evidence="3" id="KW-0408">Iron</keyword>
<keyword evidence="2" id="KW-0479">Metal-binding</keyword>
<comment type="caution">
    <text evidence="6">The sequence shown here is derived from an EMBL/GenBank/DDBJ whole genome shotgun (WGS) entry which is preliminary data.</text>
</comment>
<dbReference type="AlphaFoldDB" id="A0A656YX47"/>
<dbReference type="Proteomes" id="UP000070257">
    <property type="component" value="Unassembled WGS sequence"/>
</dbReference>
<keyword evidence="4" id="KW-0411">Iron-sulfur</keyword>
<feature type="domain" description="4Fe-4S ferredoxin-type" evidence="5">
    <location>
        <begin position="87"/>
        <end position="113"/>
    </location>
</feature>
<evidence type="ECO:0000256" key="2">
    <source>
        <dbReference type="ARBA" id="ARBA00022723"/>
    </source>
</evidence>
<evidence type="ECO:0000256" key="4">
    <source>
        <dbReference type="ARBA" id="ARBA00023014"/>
    </source>
</evidence>
<organism evidence="6 7">
    <name type="scientific">candidate division MSBL1 archaeon SCGC-AAA259J03</name>
    <dbReference type="NCBI Taxonomy" id="1698269"/>
    <lineage>
        <taxon>Archaea</taxon>
        <taxon>Methanobacteriati</taxon>
        <taxon>Methanobacteriota</taxon>
        <taxon>candidate division MSBL1</taxon>
    </lineage>
</organism>
<dbReference type="InterPro" id="IPR050572">
    <property type="entry name" value="Fe-S_Ferredoxin"/>
</dbReference>
<name>A0A656YX47_9EURY</name>
<dbReference type="PANTHER" id="PTHR43687">
    <property type="entry name" value="ADENYLYLSULFATE REDUCTASE, BETA SUBUNIT"/>
    <property type="match status" value="1"/>
</dbReference>
<dbReference type="GO" id="GO:0046872">
    <property type="term" value="F:metal ion binding"/>
    <property type="evidence" value="ECO:0007669"/>
    <property type="project" value="UniProtKB-KW"/>
</dbReference>
<evidence type="ECO:0000313" key="6">
    <source>
        <dbReference type="EMBL" id="KXA98447.1"/>
    </source>
</evidence>
<accession>A0A656YX47</accession>
<dbReference type="PROSITE" id="PS51379">
    <property type="entry name" value="4FE4S_FER_2"/>
    <property type="match status" value="4"/>
</dbReference>
<dbReference type="Gene3D" id="3.30.70.20">
    <property type="match status" value="2"/>
</dbReference>
<dbReference type="InterPro" id="IPR017900">
    <property type="entry name" value="4Fe4S_Fe_S_CS"/>
</dbReference>
<dbReference type="EMBL" id="LHXT01000022">
    <property type="protein sequence ID" value="KXA98447.1"/>
    <property type="molecule type" value="Genomic_DNA"/>
</dbReference>
<evidence type="ECO:0000313" key="7">
    <source>
        <dbReference type="Proteomes" id="UP000070257"/>
    </source>
</evidence>
<protein>
    <recommendedName>
        <fullName evidence="5">4Fe-4S ferredoxin-type domain-containing protein</fullName>
    </recommendedName>
</protein>
<dbReference type="PANTHER" id="PTHR43687:SF1">
    <property type="entry name" value="FERREDOXIN III"/>
    <property type="match status" value="1"/>
</dbReference>
<evidence type="ECO:0000259" key="5">
    <source>
        <dbReference type="PROSITE" id="PS51379"/>
    </source>
</evidence>
<sequence length="158" mass="17410">MKGNIMITRRTLKVDEEVCEGCGNCEGTCPINNILMALPDIPDPESQIIITSSSGGVKIQNERNCVECERCVEACPRGAIELSNENPELDSEKCIGCGNCRATCPVNYHINDFPYVDEPDTQVVVRVEDDVSTVICEFNCVECEECVKKCDNEAVQLV</sequence>
<gene>
    <name evidence="6" type="ORF">AKJ39_02050</name>
</gene>
<feature type="domain" description="4Fe-4S ferredoxin-type" evidence="5">
    <location>
        <begin position="131"/>
        <end position="158"/>
    </location>
</feature>
<evidence type="ECO:0000256" key="3">
    <source>
        <dbReference type="ARBA" id="ARBA00023004"/>
    </source>
</evidence>
<dbReference type="GO" id="GO:0016491">
    <property type="term" value="F:oxidoreductase activity"/>
    <property type="evidence" value="ECO:0007669"/>
    <property type="project" value="UniProtKB-ARBA"/>
</dbReference>
<feature type="domain" description="4Fe-4S ferredoxin-type" evidence="5">
    <location>
        <begin position="10"/>
        <end position="39"/>
    </location>
</feature>
<feature type="domain" description="4Fe-4S ferredoxin-type" evidence="5">
    <location>
        <begin position="55"/>
        <end position="85"/>
    </location>
</feature>
<evidence type="ECO:0000256" key="1">
    <source>
        <dbReference type="ARBA" id="ARBA00022485"/>
    </source>
</evidence>
<dbReference type="PROSITE" id="PS00198">
    <property type="entry name" value="4FE4S_FER_1"/>
    <property type="match status" value="2"/>
</dbReference>
<dbReference type="InterPro" id="IPR017896">
    <property type="entry name" value="4Fe4S_Fe-S-bd"/>
</dbReference>
<keyword evidence="7" id="KW-1185">Reference proteome</keyword>
<dbReference type="Pfam" id="PF00037">
    <property type="entry name" value="Fer4"/>
    <property type="match status" value="1"/>
</dbReference>